<dbReference type="Pfam" id="PF00528">
    <property type="entry name" value="BPD_transp_1"/>
    <property type="match status" value="1"/>
</dbReference>
<feature type="transmembrane region" description="Helical" evidence="7">
    <location>
        <begin position="164"/>
        <end position="185"/>
    </location>
</feature>
<comment type="similarity">
    <text evidence="7">Belongs to the binding-protein-dependent transport system permease family.</text>
</comment>
<protein>
    <submittedName>
        <fullName evidence="9">ABC transporter permease</fullName>
    </submittedName>
</protein>
<dbReference type="PROSITE" id="PS50928">
    <property type="entry name" value="ABC_TM1"/>
    <property type="match status" value="1"/>
</dbReference>
<sequence length="319" mass="34100">MSADTVKLVSADTAIRPRRKNAGPAWEEPPTLLGQFGKGTILTLVVAVVIVPLWVVVVTSLSSEKTINEAGGYVFLPREFNPSAYVVIFSGGQITDAILVSTIVTLAGTAISLVVTVLAAYGLSRPGTLGHRPILFYFLLTFLIYPGMIPSYLVVTGLGLKDNLLALILPTAISAFNLVVLRAFFMNIPGELYDSARMDGAGEFRILWRIVLPLSKAVTAVVGLFYAVGYWNAFFNAILYIDRNDLQPVQRVLQQFILAGQTPSTSGAAVAIPGLGSAVPPSLAIKMAVVVVTIVPALIIYPFVQRHFTKGVIIGAVKG</sequence>
<dbReference type="PANTHER" id="PTHR43744:SF9">
    <property type="entry name" value="POLYGALACTURONAN_RHAMNOGALACTURONAN TRANSPORT SYSTEM PERMEASE PROTEIN YTCP"/>
    <property type="match status" value="1"/>
</dbReference>
<keyword evidence="10" id="KW-1185">Reference proteome</keyword>
<dbReference type="InterPro" id="IPR000515">
    <property type="entry name" value="MetI-like"/>
</dbReference>
<evidence type="ECO:0000256" key="6">
    <source>
        <dbReference type="ARBA" id="ARBA00023136"/>
    </source>
</evidence>
<dbReference type="PANTHER" id="PTHR43744">
    <property type="entry name" value="ABC TRANSPORTER PERMEASE PROTEIN MG189-RELATED-RELATED"/>
    <property type="match status" value="1"/>
</dbReference>
<organism evidence="9 10">
    <name type="scientific">Actinoplanes couchii</name>
    <dbReference type="NCBI Taxonomy" id="403638"/>
    <lineage>
        <taxon>Bacteria</taxon>
        <taxon>Bacillati</taxon>
        <taxon>Actinomycetota</taxon>
        <taxon>Actinomycetes</taxon>
        <taxon>Micromonosporales</taxon>
        <taxon>Micromonosporaceae</taxon>
        <taxon>Actinoplanes</taxon>
    </lineage>
</organism>
<reference evidence="9 10" key="1">
    <citation type="submission" date="2021-01" db="EMBL/GenBank/DDBJ databases">
        <title>Whole genome shotgun sequence of Actinoplanes couchii NBRC 106145.</title>
        <authorList>
            <person name="Komaki H."/>
            <person name="Tamura T."/>
        </authorList>
    </citation>
    <scope>NUCLEOTIDE SEQUENCE [LARGE SCALE GENOMIC DNA]</scope>
    <source>
        <strain evidence="9 10">NBRC 106145</strain>
    </source>
</reference>
<proteinExistence type="inferred from homology"/>
<evidence type="ECO:0000256" key="1">
    <source>
        <dbReference type="ARBA" id="ARBA00004651"/>
    </source>
</evidence>
<evidence type="ECO:0000313" key="9">
    <source>
        <dbReference type="EMBL" id="GID55727.1"/>
    </source>
</evidence>
<dbReference type="RefSeq" id="WP_203796996.1">
    <property type="nucleotide sequence ID" value="NZ_BAAAQE010000027.1"/>
</dbReference>
<keyword evidence="3" id="KW-1003">Cell membrane</keyword>
<keyword evidence="6 7" id="KW-0472">Membrane</keyword>
<dbReference type="CDD" id="cd06261">
    <property type="entry name" value="TM_PBP2"/>
    <property type="match status" value="1"/>
</dbReference>
<dbReference type="Gene3D" id="1.10.3720.10">
    <property type="entry name" value="MetI-like"/>
    <property type="match status" value="1"/>
</dbReference>
<comment type="caution">
    <text evidence="9">The sequence shown here is derived from an EMBL/GenBank/DDBJ whole genome shotgun (WGS) entry which is preliminary data.</text>
</comment>
<gene>
    <name evidence="9" type="ORF">Aco03nite_041310</name>
</gene>
<name>A0ABQ3XB36_9ACTN</name>
<evidence type="ECO:0000256" key="3">
    <source>
        <dbReference type="ARBA" id="ARBA00022475"/>
    </source>
</evidence>
<feature type="transmembrane region" description="Helical" evidence="7">
    <location>
        <begin position="283"/>
        <end position="304"/>
    </location>
</feature>
<evidence type="ECO:0000256" key="5">
    <source>
        <dbReference type="ARBA" id="ARBA00022989"/>
    </source>
</evidence>
<evidence type="ECO:0000256" key="7">
    <source>
        <dbReference type="RuleBase" id="RU363032"/>
    </source>
</evidence>
<dbReference type="Proteomes" id="UP000612282">
    <property type="component" value="Unassembled WGS sequence"/>
</dbReference>
<evidence type="ECO:0000256" key="2">
    <source>
        <dbReference type="ARBA" id="ARBA00022448"/>
    </source>
</evidence>
<dbReference type="SUPFAM" id="SSF161098">
    <property type="entry name" value="MetI-like"/>
    <property type="match status" value="1"/>
</dbReference>
<dbReference type="EMBL" id="BOMG01000052">
    <property type="protein sequence ID" value="GID55727.1"/>
    <property type="molecule type" value="Genomic_DNA"/>
</dbReference>
<keyword evidence="5 7" id="KW-1133">Transmembrane helix</keyword>
<evidence type="ECO:0000313" key="10">
    <source>
        <dbReference type="Proteomes" id="UP000612282"/>
    </source>
</evidence>
<accession>A0ABQ3XB36</accession>
<keyword evidence="4 7" id="KW-0812">Transmembrane</keyword>
<comment type="subcellular location">
    <subcellularLocation>
        <location evidence="1 7">Cell membrane</location>
        <topology evidence="1 7">Multi-pass membrane protein</topology>
    </subcellularLocation>
</comment>
<dbReference type="InterPro" id="IPR035906">
    <property type="entry name" value="MetI-like_sf"/>
</dbReference>
<evidence type="ECO:0000259" key="8">
    <source>
        <dbReference type="PROSITE" id="PS50928"/>
    </source>
</evidence>
<keyword evidence="2 7" id="KW-0813">Transport</keyword>
<feature type="transmembrane region" description="Helical" evidence="7">
    <location>
        <begin position="206"/>
        <end position="228"/>
    </location>
</feature>
<feature type="domain" description="ABC transmembrane type-1" evidence="8">
    <location>
        <begin position="98"/>
        <end position="296"/>
    </location>
</feature>
<feature type="transmembrane region" description="Helical" evidence="7">
    <location>
        <begin position="41"/>
        <end position="61"/>
    </location>
</feature>
<evidence type="ECO:0000256" key="4">
    <source>
        <dbReference type="ARBA" id="ARBA00022692"/>
    </source>
</evidence>
<feature type="transmembrane region" description="Helical" evidence="7">
    <location>
        <begin position="135"/>
        <end position="158"/>
    </location>
</feature>
<feature type="transmembrane region" description="Helical" evidence="7">
    <location>
        <begin position="97"/>
        <end position="123"/>
    </location>
</feature>